<evidence type="ECO:0000313" key="7">
    <source>
        <dbReference type="Proteomes" id="UP000064920"/>
    </source>
</evidence>
<dbReference type="AlphaFoldDB" id="A0A0P0A8Q9"/>
<dbReference type="PROSITE" id="PS50850">
    <property type="entry name" value="MFS"/>
    <property type="match status" value="1"/>
</dbReference>
<protein>
    <submittedName>
        <fullName evidence="6">MFS family multidrug efflux protein, similarity to bicyclomycin resistance protein Bcr</fullName>
    </submittedName>
</protein>
<keyword evidence="7" id="KW-1185">Reference proteome</keyword>
<dbReference type="STRING" id="1397108.IMCC12053_421"/>
<dbReference type="GO" id="GO:0022857">
    <property type="term" value="F:transmembrane transporter activity"/>
    <property type="evidence" value="ECO:0007669"/>
    <property type="project" value="InterPro"/>
</dbReference>
<keyword evidence="5" id="KW-0472">Membrane</keyword>
<keyword evidence="2" id="KW-0813">Transport</keyword>
<dbReference type="Gene3D" id="1.20.1720.10">
    <property type="entry name" value="Multidrug resistance protein D"/>
    <property type="match status" value="1"/>
</dbReference>
<dbReference type="InterPro" id="IPR011701">
    <property type="entry name" value="MFS"/>
</dbReference>
<dbReference type="GO" id="GO:0005886">
    <property type="term" value="C:plasma membrane"/>
    <property type="evidence" value="ECO:0007669"/>
    <property type="project" value="TreeGrafter"/>
</dbReference>
<dbReference type="RefSeq" id="WP_062215280.1">
    <property type="nucleotide sequence ID" value="NZ_CP012023.1"/>
</dbReference>
<evidence type="ECO:0000256" key="2">
    <source>
        <dbReference type="ARBA" id="ARBA00022448"/>
    </source>
</evidence>
<dbReference type="OrthoDB" id="9800416at2"/>
<dbReference type="PANTHER" id="PTHR23502:SF132">
    <property type="entry name" value="POLYAMINE TRANSPORTER 2-RELATED"/>
    <property type="match status" value="1"/>
</dbReference>
<dbReference type="CDD" id="cd17320">
    <property type="entry name" value="MFS_MdfA_MDR_like"/>
    <property type="match status" value="1"/>
</dbReference>
<dbReference type="GO" id="GO:1990961">
    <property type="term" value="P:xenobiotic detoxification by transmembrane export across the plasma membrane"/>
    <property type="evidence" value="ECO:0007669"/>
    <property type="project" value="TreeGrafter"/>
</dbReference>
<organism evidence="6 7">
    <name type="scientific">Celeribacter marinus</name>
    <dbReference type="NCBI Taxonomy" id="1397108"/>
    <lineage>
        <taxon>Bacteria</taxon>
        <taxon>Pseudomonadati</taxon>
        <taxon>Pseudomonadota</taxon>
        <taxon>Alphaproteobacteria</taxon>
        <taxon>Rhodobacterales</taxon>
        <taxon>Roseobacteraceae</taxon>
        <taxon>Celeribacter</taxon>
    </lineage>
</organism>
<evidence type="ECO:0000256" key="3">
    <source>
        <dbReference type="ARBA" id="ARBA00022692"/>
    </source>
</evidence>
<gene>
    <name evidence="6" type="ORF">IMCC12053_421</name>
</gene>
<dbReference type="Pfam" id="PF07690">
    <property type="entry name" value="MFS_1"/>
    <property type="match status" value="1"/>
</dbReference>
<dbReference type="InterPro" id="IPR020846">
    <property type="entry name" value="MFS_dom"/>
</dbReference>
<dbReference type="PANTHER" id="PTHR23502">
    <property type="entry name" value="MAJOR FACILITATOR SUPERFAMILY"/>
    <property type="match status" value="1"/>
</dbReference>
<reference evidence="6 7" key="1">
    <citation type="submission" date="2015-05" db="EMBL/GenBank/DDBJ databases">
        <authorList>
            <person name="Wang D.B."/>
            <person name="Wang M."/>
        </authorList>
    </citation>
    <scope>NUCLEOTIDE SEQUENCE [LARGE SCALE GENOMIC DNA]</scope>
    <source>
        <strain evidence="6 7">IMCC 12053</strain>
    </source>
</reference>
<proteinExistence type="predicted"/>
<keyword evidence="4" id="KW-1133">Transmembrane helix</keyword>
<name>A0A0P0A8Q9_9RHOB</name>
<dbReference type="SUPFAM" id="SSF103473">
    <property type="entry name" value="MFS general substrate transporter"/>
    <property type="match status" value="1"/>
</dbReference>
<evidence type="ECO:0000313" key="6">
    <source>
        <dbReference type="EMBL" id="ALI54370.1"/>
    </source>
</evidence>
<evidence type="ECO:0000256" key="4">
    <source>
        <dbReference type="ARBA" id="ARBA00022989"/>
    </source>
</evidence>
<dbReference type="KEGG" id="cmar:IMCC12053_421"/>
<comment type="subcellular location">
    <subcellularLocation>
        <location evidence="1">Membrane</location>
        <topology evidence="1">Multi-pass membrane protein</topology>
    </subcellularLocation>
</comment>
<dbReference type="EMBL" id="CP012023">
    <property type="protein sequence ID" value="ALI54370.1"/>
    <property type="molecule type" value="Genomic_DNA"/>
</dbReference>
<dbReference type="InterPro" id="IPR036259">
    <property type="entry name" value="MFS_trans_sf"/>
</dbReference>
<dbReference type="Proteomes" id="UP000064920">
    <property type="component" value="Chromosome"/>
</dbReference>
<sequence length="399" mass="42229">MPRKLAQPEFVALMAMLTATVALSVDSMLPGIPLIAAELTPDDVNRAQLVLTAFVLGLGIGTLINGPLSDRFGRKAVIIGGLSVYAAAAVLAATAPTLETLLAARVIQGLGAAAPRVVTMALIRDLYKGREMARISSFIMMIFILVPAVAPALGALIMLGFGWRGIFGSFVVFAALSGLWLIIRQEETLPKAERRALSMATLIAGTKETFSHRSVQIYTLVLMLGFGQMFGLLSSIQQIYGEVFDKTDSFPIWFAAQALISGVGTLMNAKYVVRLGMRRIALSAYIGQIAISSVVLVLIGSGLLPDALAFPVFFIWSVSVFFMAGVTFGNIIALSLERLGHVAGIASSLVQGISTISAVLIAAPIGLAFNGTVIPLTLGTLICSLIAYLLLRRTVDAEV</sequence>
<accession>A0A0P0A8Q9</accession>
<evidence type="ECO:0000256" key="1">
    <source>
        <dbReference type="ARBA" id="ARBA00004141"/>
    </source>
</evidence>
<dbReference type="PATRIC" id="fig|1397108.4.peg.435"/>
<evidence type="ECO:0000256" key="5">
    <source>
        <dbReference type="ARBA" id="ARBA00023136"/>
    </source>
</evidence>
<keyword evidence="3" id="KW-0812">Transmembrane</keyword>